<reference evidence="4" key="2">
    <citation type="submission" date="2015-01" db="EMBL/GenBank/DDBJ databases">
        <title>Evolutionary Origins and Diversification of the Mycorrhizal Mutualists.</title>
        <authorList>
            <consortium name="DOE Joint Genome Institute"/>
            <consortium name="Mycorrhizal Genomics Consortium"/>
            <person name="Kohler A."/>
            <person name="Kuo A."/>
            <person name="Nagy L.G."/>
            <person name="Floudas D."/>
            <person name="Copeland A."/>
            <person name="Barry K.W."/>
            <person name="Cichocki N."/>
            <person name="Veneault-Fourrey C."/>
            <person name="LaButti K."/>
            <person name="Lindquist E.A."/>
            <person name="Lipzen A."/>
            <person name="Lundell T."/>
            <person name="Morin E."/>
            <person name="Murat C."/>
            <person name="Riley R."/>
            <person name="Ohm R."/>
            <person name="Sun H."/>
            <person name="Tunlid A."/>
            <person name="Henrissat B."/>
            <person name="Grigoriev I.V."/>
            <person name="Hibbett D.S."/>
            <person name="Martin F."/>
        </authorList>
    </citation>
    <scope>NUCLEOTIDE SEQUENCE [LARGE SCALE GENOMIC DNA]</scope>
    <source>
        <strain evidence="4">Marx 270</strain>
    </source>
</reference>
<evidence type="ECO:0000256" key="1">
    <source>
        <dbReference type="SAM" id="MobiDB-lite"/>
    </source>
</evidence>
<organism evidence="3 4">
    <name type="scientific">Pisolithus tinctorius Marx 270</name>
    <dbReference type="NCBI Taxonomy" id="870435"/>
    <lineage>
        <taxon>Eukaryota</taxon>
        <taxon>Fungi</taxon>
        <taxon>Dikarya</taxon>
        <taxon>Basidiomycota</taxon>
        <taxon>Agaricomycotina</taxon>
        <taxon>Agaricomycetes</taxon>
        <taxon>Agaricomycetidae</taxon>
        <taxon>Boletales</taxon>
        <taxon>Sclerodermatineae</taxon>
        <taxon>Pisolithaceae</taxon>
        <taxon>Pisolithus</taxon>
    </lineage>
</organism>
<dbReference type="Proteomes" id="UP000054217">
    <property type="component" value="Unassembled WGS sequence"/>
</dbReference>
<name>A0A0C3JFN2_PISTI</name>
<reference evidence="3 4" key="1">
    <citation type="submission" date="2014-04" db="EMBL/GenBank/DDBJ databases">
        <authorList>
            <consortium name="DOE Joint Genome Institute"/>
            <person name="Kuo A."/>
            <person name="Kohler A."/>
            <person name="Costa M.D."/>
            <person name="Nagy L.G."/>
            <person name="Floudas D."/>
            <person name="Copeland A."/>
            <person name="Barry K.W."/>
            <person name="Cichocki N."/>
            <person name="Veneault-Fourrey C."/>
            <person name="LaButti K."/>
            <person name="Lindquist E.A."/>
            <person name="Lipzen A."/>
            <person name="Lundell T."/>
            <person name="Morin E."/>
            <person name="Murat C."/>
            <person name="Sun H."/>
            <person name="Tunlid A."/>
            <person name="Henrissat B."/>
            <person name="Grigoriev I.V."/>
            <person name="Hibbett D.S."/>
            <person name="Martin F."/>
            <person name="Nordberg H.P."/>
            <person name="Cantor M.N."/>
            <person name="Hua S.X."/>
        </authorList>
    </citation>
    <scope>NUCLEOTIDE SEQUENCE [LARGE SCALE GENOMIC DNA]</scope>
    <source>
        <strain evidence="3 4">Marx 270</strain>
    </source>
</reference>
<keyword evidence="4" id="KW-1185">Reference proteome</keyword>
<proteinExistence type="predicted"/>
<feature type="region of interest" description="Disordered" evidence="1">
    <location>
        <begin position="189"/>
        <end position="219"/>
    </location>
</feature>
<gene>
    <name evidence="3" type="ORF">M404DRAFT_998042</name>
</gene>
<evidence type="ECO:0000313" key="4">
    <source>
        <dbReference type="Proteomes" id="UP000054217"/>
    </source>
</evidence>
<keyword evidence="2" id="KW-0812">Transmembrane</keyword>
<dbReference type="OrthoDB" id="10401410at2759"/>
<feature type="compositionally biased region" description="Basic and acidic residues" evidence="1">
    <location>
        <begin position="203"/>
        <end position="219"/>
    </location>
</feature>
<sequence length="219" mass="24362">MYAPARHNIIVSLREAVVHPLTSMPAQSRRAVLHRRYRTLFTSSTGVKSRYRPPPHLYIRAASYSSIPKPIVWGLGVSVVCIVVGAAGISYANYKIKELRRKTTKQIEDLFNSASDGLKSAQASLSEVRLPEVRLPEVRLPEVRVPEVRLPEVRLPEVRLPEVRLPEVHLPEVKLPHVDTPQFLKNLFAPASSGGADNIDGSSSKEDGNQKRSPEHGDK</sequence>
<evidence type="ECO:0000256" key="2">
    <source>
        <dbReference type="SAM" id="Phobius"/>
    </source>
</evidence>
<dbReference type="EMBL" id="KN831959">
    <property type="protein sequence ID" value="KIO07878.1"/>
    <property type="molecule type" value="Genomic_DNA"/>
</dbReference>
<keyword evidence="2" id="KW-1133">Transmembrane helix</keyword>
<keyword evidence="2" id="KW-0472">Membrane</keyword>
<accession>A0A0C3JFN2</accession>
<feature type="transmembrane region" description="Helical" evidence="2">
    <location>
        <begin position="71"/>
        <end position="92"/>
    </location>
</feature>
<dbReference type="HOGENOM" id="CLU_1261986_0_0_1"/>
<dbReference type="InParanoid" id="A0A0C3JFN2"/>
<protein>
    <submittedName>
        <fullName evidence="3">Uncharacterized protein</fullName>
    </submittedName>
</protein>
<dbReference type="AlphaFoldDB" id="A0A0C3JFN2"/>
<dbReference type="STRING" id="870435.A0A0C3JFN2"/>
<evidence type="ECO:0000313" key="3">
    <source>
        <dbReference type="EMBL" id="KIO07878.1"/>
    </source>
</evidence>